<keyword evidence="2" id="KW-0472">Membrane</keyword>
<feature type="transmembrane region" description="Helical" evidence="2">
    <location>
        <begin position="33"/>
        <end position="55"/>
    </location>
</feature>
<evidence type="ECO:0000256" key="1">
    <source>
        <dbReference type="SAM" id="MobiDB-lite"/>
    </source>
</evidence>
<reference evidence="3" key="1">
    <citation type="journal article" date="2016" name="Ticks Tick Borne Dis.">
        <title>De novo assembly and annotation of the salivary gland transcriptome of Rhipicephalus appendiculatus male and female ticks during blood feeding.</title>
        <authorList>
            <person name="de Castro M.H."/>
            <person name="de Klerk D."/>
            <person name="Pienaar R."/>
            <person name="Latif A.A."/>
            <person name="Rees D.J."/>
            <person name="Mans B.J."/>
        </authorList>
    </citation>
    <scope>NUCLEOTIDE SEQUENCE</scope>
    <source>
        <tissue evidence="3">Salivary glands</tissue>
    </source>
</reference>
<organism evidence="3">
    <name type="scientific">Rhipicephalus appendiculatus</name>
    <name type="common">Brown ear tick</name>
    <dbReference type="NCBI Taxonomy" id="34631"/>
    <lineage>
        <taxon>Eukaryota</taxon>
        <taxon>Metazoa</taxon>
        <taxon>Ecdysozoa</taxon>
        <taxon>Arthropoda</taxon>
        <taxon>Chelicerata</taxon>
        <taxon>Arachnida</taxon>
        <taxon>Acari</taxon>
        <taxon>Parasitiformes</taxon>
        <taxon>Ixodida</taxon>
        <taxon>Ixodoidea</taxon>
        <taxon>Ixodidae</taxon>
        <taxon>Rhipicephalinae</taxon>
        <taxon>Rhipicephalus</taxon>
        <taxon>Rhipicephalus</taxon>
    </lineage>
</organism>
<evidence type="ECO:0000313" key="3">
    <source>
        <dbReference type="EMBL" id="JAP87885.1"/>
    </source>
</evidence>
<name>A0A131ZAN8_RHIAP</name>
<proteinExistence type="predicted"/>
<feature type="region of interest" description="Disordered" evidence="1">
    <location>
        <begin position="1"/>
        <end position="22"/>
    </location>
</feature>
<sequence length="113" mass="12718">PQAYKGTRVLGKSSHLNDRKGVSSRARMSPVNAVFLLIIALTLTMINISSSTYGGTYGRCRRLGRPCRGPRDWKNCGPTCVCEQMYQPFYAHSGYPYTWSCGNPPSWESVYRM</sequence>
<keyword evidence="2" id="KW-0812">Transmembrane</keyword>
<feature type="non-terminal residue" evidence="3">
    <location>
        <position position="1"/>
    </location>
</feature>
<protein>
    <submittedName>
        <fullName evidence="3">Defensin</fullName>
    </submittedName>
</protein>
<dbReference type="AlphaFoldDB" id="A0A131ZAN8"/>
<keyword evidence="2" id="KW-1133">Transmembrane helix</keyword>
<evidence type="ECO:0000256" key="2">
    <source>
        <dbReference type="SAM" id="Phobius"/>
    </source>
</evidence>
<dbReference type="EMBL" id="GEDV01000672">
    <property type="protein sequence ID" value="JAP87885.1"/>
    <property type="molecule type" value="Transcribed_RNA"/>
</dbReference>
<accession>A0A131ZAN8</accession>